<evidence type="ECO:0000256" key="4">
    <source>
        <dbReference type="HAMAP-Rule" id="MF_00724"/>
    </source>
</evidence>
<dbReference type="Pfam" id="PF02049">
    <property type="entry name" value="FliE"/>
    <property type="match status" value="1"/>
</dbReference>
<proteinExistence type="inferred from homology"/>
<dbReference type="GO" id="GO:0071973">
    <property type="term" value="P:bacterial-type flagellum-dependent cell motility"/>
    <property type="evidence" value="ECO:0007669"/>
    <property type="project" value="InterPro"/>
</dbReference>
<dbReference type="RefSeq" id="WP_091840860.1">
    <property type="nucleotide sequence ID" value="NZ_FOAN01000010.1"/>
</dbReference>
<comment type="similarity">
    <text evidence="2 4">Belongs to the FliE family.</text>
</comment>
<dbReference type="Proteomes" id="UP000199664">
    <property type="component" value="Unassembled WGS sequence"/>
</dbReference>
<dbReference type="HAMAP" id="MF_00724">
    <property type="entry name" value="FliE"/>
    <property type="match status" value="1"/>
</dbReference>
<sequence length="110" mass="11080">MTTSSFAAGAYASMQGMGTSALLKKPASVGGLDGAGAGLPDFSSLVSKALDSTAQSARQADTQVGKVAAGRSDVVDVVTAVAESEAAIETLVAVRDRVIAAYEEIMRMPV</sequence>
<evidence type="ECO:0000313" key="6">
    <source>
        <dbReference type="Proteomes" id="UP000199664"/>
    </source>
</evidence>
<keyword evidence="6" id="KW-1185">Reference proteome</keyword>
<reference evidence="6" key="1">
    <citation type="submission" date="2016-10" db="EMBL/GenBank/DDBJ databases">
        <authorList>
            <person name="Varghese N."/>
            <person name="Submissions S."/>
        </authorList>
    </citation>
    <scope>NUCLEOTIDE SEQUENCE [LARGE SCALE GENOMIC DNA]</scope>
    <source>
        <strain evidence="6">LMG 26383,CCUG 61248,R- 45681</strain>
    </source>
</reference>
<dbReference type="PANTHER" id="PTHR34653:SF1">
    <property type="entry name" value="FLAGELLAR HOOK-BASAL BODY COMPLEX PROTEIN FLIE"/>
    <property type="match status" value="1"/>
</dbReference>
<evidence type="ECO:0000256" key="3">
    <source>
        <dbReference type="ARBA" id="ARBA00023143"/>
    </source>
</evidence>
<gene>
    <name evidence="4" type="primary">fliE</name>
    <name evidence="5" type="ORF">SAMN04515666_11035</name>
</gene>
<dbReference type="OrthoDB" id="8481852at2"/>
<keyword evidence="5" id="KW-0966">Cell projection</keyword>
<evidence type="ECO:0000256" key="2">
    <source>
        <dbReference type="ARBA" id="ARBA00009272"/>
    </source>
</evidence>
<dbReference type="GO" id="GO:0009425">
    <property type="term" value="C:bacterial-type flagellum basal body"/>
    <property type="evidence" value="ECO:0007669"/>
    <property type="project" value="UniProtKB-SubCell"/>
</dbReference>
<evidence type="ECO:0000256" key="1">
    <source>
        <dbReference type="ARBA" id="ARBA00004117"/>
    </source>
</evidence>
<dbReference type="STRING" id="1036779.SAMN04515666_11035"/>
<organism evidence="5 6">
    <name type="scientific">Bosea lupini</name>
    <dbReference type="NCBI Taxonomy" id="1036779"/>
    <lineage>
        <taxon>Bacteria</taxon>
        <taxon>Pseudomonadati</taxon>
        <taxon>Pseudomonadota</taxon>
        <taxon>Alphaproteobacteria</taxon>
        <taxon>Hyphomicrobiales</taxon>
        <taxon>Boseaceae</taxon>
        <taxon>Bosea</taxon>
    </lineage>
</organism>
<protein>
    <recommendedName>
        <fullName evidence="4">Flagellar hook-basal body complex protein FliE</fullName>
    </recommendedName>
</protein>
<keyword evidence="5" id="KW-0969">Cilium</keyword>
<dbReference type="InterPro" id="IPR001624">
    <property type="entry name" value="FliE"/>
</dbReference>
<evidence type="ECO:0000313" key="5">
    <source>
        <dbReference type="EMBL" id="SEM33434.1"/>
    </source>
</evidence>
<dbReference type="AlphaFoldDB" id="A0A1H7XIJ4"/>
<dbReference type="GO" id="GO:0003774">
    <property type="term" value="F:cytoskeletal motor activity"/>
    <property type="evidence" value="ECO:0007669"/>
    <property type="project" value="InterPro"/>
</dbReference>
<dbReference type="GO" id="GO:0005198">
    <property type="term" value="F:structural molecule activity"/>
    <property type="evidence" value="ECO:0007669"/>
    <property type="project" value="InterPro"/>
</dbReference>
<comment type="subcellular location">
    <subcellularLocation>
        <location evidence="1 4">Bacterial flagellum basal body</location>
    </subcellularLocation>
</comment>
<keyword evidence="5" id="KW-0282">Flagellum</keyword>
<dbReference type="EMBL" id="FOAN01000010">
    <property type="protein sequence ID" value="SEM33434.1"/>
    <property type="molecule type" value="Genomic_DNA"/>
</dbReference>
<keyword evidence="3 4" id="KW-0975">Bacterial flagellum</keyword>
<accession>A0A1H7XIJ4</accession>
<dbReference type="PANTHER" id="PTHR34653">
    <property type="match status" value="1"/>
</dbReference>
<dbReference type="PRINTS" id="PR01006">
    <property type="entry name" value="FLGHOOKFLIE"/>
</dbReference>
<name>A0A1H7XIJ4_9HYPH</name>